<dbReference type="InterPro" id="IPR027417">
    <property type="entry name" value="P-loop_NTPase"/>
</dbReference>
<dbReference type="PROSITE" id="PS51419">
    <property type="entry name" value="RAB"/>
    <property type="match status" value="1"/>
</dbReference>
<evidence type="ECO:0000313" key="3">
    <source>
        <dbReference type="Proteomes" id="UP000811609"/>
    </source>
</evidence>
<dbReference type="NCBIfam" id="TIGR00231">
    <property type="entry name" value="small_GTP"/>
    <property type="match status" value="1"/>
</dbReference>
<dbReference type="Gene3D" id="3.40.50.300">
    <property type="entry name" value="P-loop containing nucleotide triphosphate hydrolases"/>
    <property type="match status" value="1"/>
</dbReference>
<name>A0A8T1RLD2_CARIL</name>
<dbReference type="CDD" id="cd01868">
    <property type="entry name" value="Rab11_like"/>
    <property type="match status" value="1"/>
</dbReference>
<dbReference type="GO" id="GO:0003924">
    <property type="term" value="F:GTPase activity"/>
    <property type="evidence" value="ECO:0007669"/>
    <property type="project" value="InterPro"/>
</dbReference>
<dbReference type="PRINTS" id="PR00449">
    <property type="entry name" value="RASTRNSFRMNG"/>
</dbReference>
<dbReference type="PROSITE" id="PS51420">
    <property type="entry name" value="RHO"/>
    <property type="match status" value="1"/>
</dbReference>
<comment type="similarity">
    <text evidence="1">Belongs to the small GTPase superfamily. Rab family.</text>
</comment>
<dbReference type="OrthoDB" id="1864332at2759"/>
<evidence type="ECO:0008006" key="4">
    <source>
        <dbReference type="Google" id="ProtNLM"/>
    </source>
</evidence>
<accession>A0A8T1RLD2</accession>
<evidence type="ECO:0000256" key="1">
    <source>
        <dbReference type="ARBA" id="ARBA00006270"/>
    </source>
</evidence>
<dbReference type="EMBL" id="CM031809">
    <property type="protein sequence ID" value="KAG6667123.1"/>
    <property type="molecule type" value="Genomic_DNA"/>
</dbReference>
<dbReference type="FunFam" id="3.40.50.300:FF:001217">
    <property type="entry name" value="Ras-related protein RABA3"/>
    <property type="match status" value="1"/>
</dbReference>
<dbReference type="Proteomes" id="UP000811609">
    <property type="component" value="Chromosome 1"/>
</dbReference>
<keyword evidence="3" id="KW-1185">Reference proteome</keyword>
<dbReference type="SMART" id="SM00176">
    <property type="entry name" value="RAN"/>
    <property type="match status" value="1"/>
</dbReference>
<dbReference type="InterPro" id="IPR001806">
    <property type="entry name" value="Small_GTPase"/>
</dbReference>
<dbReference type="SMART" id="SM00173">
    <property type="entry name" value="RAS"/>
    <property type="match status" value="1"/>
</dbReference>
<protein>
    <recommendedName>
        <fullName evidence="4">Ras-related protein RABA3</fullName>
    </recommendedName>
</protein>
<dbReference type="PROSITE" id="PS51421">
    <property type="entry name" value="RAS"/>
    <property type="match status" value="1"/>
</dbReference>
<dbReference type="Pfam" id="PF00071">
    <property type="entry name" value="Ras"/>
    <property type="match status" value="1"/>
</dbReference>
<comment type="caution">
    <text evidence="2">The sequence shown here is derived from an EMBL/GenBank/DDBJ whole genome shotgun (WGS) entry which is preliminary data.</text>
</comment>
<dbReference type="InterPro" id="IPR050209">
    <property type="entry name" value="Rab_GTPases_membrane_traffic"/>
</dbReference>
<organism evidence="2 3">
    <name type="scientific">Carya illinoinensis</name>
    <name type="common">Pecan</name>
    <dbReference type="NCBI Taxonomy" id="32201"/>
    <lineage>
        <taxon>Eukaryota</taxon>
        <taxon>Viridiplantae</taxon>
        <taxon>Streptophyta</taxon>
        <taxon>Embryophyta</taxon>
        <taxon>Tracheophyta</taxon>
        <taxon>Spermatophyta</taxon>
        <taxon>Magnoliopsida</taxon>
        <taxon>eudicotyledons</taxon>
        <taxon>Gunneridae</taxon>
        <taxon>Pentapetalae</taxon>
        <taxon>rosids</taxon>
        <taxon>fabids</taxon>
        <taxon>Fagales</taxon>
        <taxon>Juglandaceae</taxon>
        <taxon>Carya</taxon>
    </lineage>
</organism>
<proteinExistence type="inferred from homology"/>
<dbReference type="AlphaFoldDB" id="A0A8T1RLD2"/>
<dbReference type="SMART" id="SM00174">
    <property type="entry name" value="RHO"/>
    <property type="match status" value="1"/>
</dbReference>
<reference evidence="2" key="1">
    <citation type="submission" date="2020-12" db="EMBL/GenBank/DDBJ databases">
        <title>WGS assembly of Carya illinoinensis cv. Pawnee.</title>
        <authorList>
            <person name="Platts A."/>
            <person name="Shu S."/>
            <person name="Wright S."/>
            <person name="Barry K."/>
            <person name="Edger P."/>
            <person name="Pires J.C."/>
            <person name="Schmutz J."/>
        </authorList>
    </citation>
    <scope>NUCLEOTIDE SEQUENCE</scope>
    <source>
        <tissue evidence="2">Leaf</tissue>
    </source>
</reference>
<dbReference type="SMART" id="SM00175">
    <property type="entry name" value="RAB"/>
    <property type="match status" value="1"/>
</dbReference>
<sequence length="242" mass="26555">MNQEMNGVGTENGVRTDSYQENAYDKIDYVFKVVVIGDSAVGKSQLLSRFTKNEFCFDSKSTIGVEFQTRTVTIKGKVIKAQIWDTAGQERYRAVTSAYYRGALGAMLVYDITKRPSFDHVARWVEELRAHADNSIVITLIGNKADLVDLRAVPTEDAIEFAENQGLFFSETSALSGDNVDTAFFRLLEEIYGVVSKKTLECGNGRSDSGGDAPGLKGSKIDVIPGSELEISEMKKLSACSC</sequence>
<evidence type="ECO:0000313" key="2">
    <source>
        <dbReference type="EMBL" id="KAG6667123.1"/>
    </source>
</evidence>
<dbReference type="InterPro" id="IPR005225">
    <property type="entry name" value="Small_GTP-bd"/>
</dbReference>
<gene>
    <name evidence="2" type="ORF">CIPAW_01G079200</name>
</gene>
<dbReference type="GO" id="GO:0005525">
    <property type="term" value="F:GTP binding"/>
    <property type="evidence" value="ECO:0007669"/>
    <property type="project" value="InterPro"/>
</dbReference>
<dbReference type="PANTHER" id="PTHR47979">
    <property type="entry name" value="DRAB11-RELATED"/>
    <property type="match status" value="1"/>
</dbReference>
<dbReference type="SUPFAM" id="SSF52540">
    <property type="entry name" value="P-loop containing nucleoside triphosphate hydrolases"/>
    <property type="match status" value="1"/>
</dbReference>